<evidence type="ECO:0000256" key="6">
    <source>
        <dbReference type="ARBA" id="ARBA00022692"/>
    </source>
</evidence>
<keyword evidence="10 13" id="KW-0143">Chaperone</keyword>
<dbReference type="GO" id="GO:0015031">
    <property type="term" value="P:protein transport"/>
    <property type="evidence" value="ECO:0007669"/>
    <property type="project" value="UniProtKB-KW"/>
</dbReference>
<feature type="domain" description="Membrane insertase YidC N-terminal" evidence="16">
    <location>
        <begin position="75"/>
        <end position="368"/>
    </location>
</feature>
<evidence type="ECO:0000256" key="14">
    <source>
        <dbReference type="SAM" id="MobiDB-lite"/>
    </source>
</evidence>
<comment type="caution">
    <text evidence="17">The sequence shown here is derived from an EMBL/GenBank/DDBJ whole genome shotgun (WGS) entry which is preliminary data.</text>
</comment>
<dbReference type="InterPro" id="IPR019998">
    <property type="entry name" value="Membr_insert_YidC"/>
</dbReference>
<dbReference type="InterPro" id="IPR028055">
    <property type="entry name" value="YidC/Oxa/ALB_C"/>
</dbReference>
<keyword evidence="7 13" id="KW-0653">Protein transport</keyword>
<keyword evidence="4 13" id="KW-0813">Transport</keyword>
<keyword evidence="9 13" id="KW-0472">Membrane</keyword>
<evidence type="ECO:0000256" key="13">
    <source>
        <dbReference type="HAMAP-Rule" id="MF_01810"/>
    </source>
</evidence>
<gene>
    <name evidence="13" type="primary">yidC</name>
    <name evidence="17" type="ORF">A2527_07750</name>
</gene>
<feature type="transmembrane region" description="Helical" evidence="13">
    <location>
        <begin position="486"/>
        <end position="503"/>
    </location>
</feature>
<dbReference type="NCBIfam" id="TIGR03593">
    <property type="entry name" value="yidC_nterm"/>
    <property type="match status" value="1"/>
</dbReference>
<dbReference type="Gene3D" id="2.70.98.90">
    <property type="match status" value="1"/>
</dbReference>
<feature type="domain" description="Membrane insertase YidC/Oxa/ALB C-terminal" evidence="15">
    <location>
        <begin position="380"/>
        <end position="559"/>
    </location>
</feature>
<dbReference type="CDD" id="cd19961">
    <property type="entry name" value="EcYidC-like_peri"/>
    <property type="match status" value="1"/>
</dbReference>
<accession>A0A1F6GBB2</accession>
<evidence type="ECO:0000256" key="2">
    <source>
        <dbReference type="ARBA" id="ARBA00010527"/>
    </source>
</evidence>
<dbReference type="Pfam" id="PF02096">
    <property type="entry name" value="60KD_IMP"/>
    <property type="match status" value="1"/>
</dbReference>
<evidence type="ECO:0000256" key="12">
    <source>
        <dbReference type="ARBA" id="ARBA00033342"/>
    </source>
</evidence>
<dbReference type="HAMAP" id="MF_01810">
    <property type="entry name" value="YidC_type1"/>
    <property type="match status" value="1"/>
</dbReference>
<dbReference type="CDD" id="cd20070">
    <property type="entry name" value="5TM_YidC_Alb3"/>
    <property type="match status" value="1"/>
</dbReference>
<comment type="similarity">
    <text evidence="2 13">Belongs to the OXA1/ALB3/YidC family. Type 1 subfamily.</text>
</comment>
<sequence length="567" mass="64694">MDRNLLTALLLSALVIFGYYALFPPAEEALVKEKVEASADSAQPEPSQTTASLEAPTAAASPMVLPAGRPETKEILVDTPLYKAVLSTDGGQLKSLQLKKYRYAGPDQKSHHNWIYALFSDSPEVHYDPDRLVEMVGHPTITNRVWEMRPFLADKPDNQQQFFQASRDNLELITEPETLTLTAVLPSGMVLEKRITFRPNSYLIDVEYRLDNPTGAVQSVKPIFNFGAGAEPVEFDKMSHPPRAGYYLEGSFLNLEDDDFEKVQVVEKLSWASVTDTYFVSAMRPKEEKNFSLAFYGISAKVQGNDLLVPRMEYQEASFELEPGQRYKKAFTLYMGPKVQEEMEHFDMSLPATLDLGWFDFIAYPMLALLRMLYPLAHNWGVAIILLTFIVRILLFPLAYKGMRSMRRMGQLNPRMKVLREKYKNDKEKMNQEIMELYKKNKINPLGGCLPLLLQVPVFIALYSALMPAIELRHQAFAFWMGNLSASDYTLILPVLMGISMFIQQHLTPQPAMDPTQAKVMKFMPLMLVFFFLDMPSGLVLYWVVSNILTLFQQMIFNRVKEAEIQH</sequence>
<dbReference type="AlphaFoldDB" id="A0A1F6GBB2"/>
<evidence type="ECO:0000256" key="10">
    <source>
        <dbReference type="ARBA" id="ARBA00023186"/>
    </source>
</evidence>
<feature type="compositionally biased region" description="Polar residues" evidence="14">
    <location>
        <begin position="40"/>
        <end position="52"/>
    </location>
</feature>
<dbReference type="InterPro" id="IPR038221">
    <property type="entry name" value="YidC_periplasmic_sf"/>
</dbReference>
<evidence type="ECO:0000256" key="11">
    <source>
        <dbReference type="ARBA" id="ARBA00033245"/>
    </source>
</evidence>
<comment type="function">
    <text evidence="13">Required for the insertion and/or proper folding and/or complex formation of integral membrane proteins into the membrane. Involved in integration of membrane proteins that insert both dependently and independently of the Sec translocase complex, as well as at least some lipoproteins. Aids folding of multispanning membrane proteins.</text>
</comment>
<name>A0A1F6GBB2_9PROT</name>
<comment type="subunit">
    <text evidence="13">Interacts with the Sec translocase complex via SecD. Specifically interacts with transmembrane segments of nascent integral membrane proteins during membrane integration.</text>
</comment>
<evidence type="ECO:0000256" key="4">
    <source>
        <dbReference type="ARBA" id="ARBA00022448"/>
    </source>
</evidence>
<keyword evidence="8 13" id="KW-1133">Transmembrane helix</keyword>
<feature type="transmembrane region" description="Helical" evidence="13">
    <location>
        <begin position="523"/>
        <end position="545"/>
    </location>
</feature>
<dbReference type="STRING" id="1817772.A2527_07750"/>
<evidence type="ECO:0000256" key="3">
    <source>
        <dbReference type="ARBA" id="ARBA00015325"/>
    </source>
</evidence>
<dbReference type="EMBL" id="MFNE01000024">
    <property type="protein sequence ID" value="OGG95403.1"/>
    <property type="molecule type" value="Genomic_DNA"/>
</dbReference>
<feature type="region of interest" description="Disordered" evidence="14">
    <location>
        <begin position="37"/>
        <end position="61"/>
    </location>
</feature>
<evidence type="ECO:0000256" key="1">
    <source>
        <dbReference type="ARBA" id="ARBA00004429"/>
    </source>
</evidence>
<proteinExistence type="inferred from homology"/>
<keyword evidence="5 13" id="KW-1003">Cell membrane</keyword>
<feature type="transmembrane region" description="Helical" evidence="13">
    <location>
        <begin position="380"/>
        <end position="400"/>
    </location>
</feature>
<dbReference type="PANTHER" id="PTHR12428:SF65">
    <property type="entry name" value="CYTOCHROME C OXIDASE ASSEMBLY PROTEIN COX18, MITOCHONDRIAL"/>
    <property type="match status" value="1"/>
</dbReference>
<dbReference type="Proteomes" id="UP000178449">
    <property type="component" value="Unassembled WGS sequence"/>
</dbReference>
<evidence type="ECO:0000259" key="15">
    <source>
        <dbReference type="Pfam" id="PF02096"/>
    </source>
</evidence>
<evidence type="ECO:0000256" key="9">
    <source>
        <dbReference type="ARBA" id="ARBA00023136"/>
    </source>
</evidence>
<evidence type="ECO:0000259" key="16">
    <source>
        <dbReference type="Pfam" id="PF14849"/>
    </source>
</evidence>
<dbReference type="InterPro" id="IPR047196">
    <property type="entry name" value="YidC_ALB_C"/>
</dbReference>
<dbReference type="GO" id="GO:0032977">
    <property type="term" value="F:membrane insertase activity"/>
    <property type="evidence" value="ECO:0007669"/>
    <property type="project" value="InterPro"/>
</dbReference>
<dbReference type="PRINTS" id="PR01900">
    <property type="entry name" value="YIDCPROTEIN"/>
</dbReference>
<organism evidence="17 18">
    <name type="scientific">Candidatus Lambdaproteobacteria bacterium RIFOXYD2_FULL_50_16</name>
    <dbReference type="NCBI Taxonomy" id="1817772"/>
    <lineage>
        <taxon>Bacteria</taxon>
        <taxon>Pseudomonadati</taxon>
        <taxon>Pseudomonadota</taxon>
        <taxon>Candidatus Lambdaproteobacteria</taxon>
    </lineage>
</organism>
<dbReference type="InterPro" id="IPR028053">
    <property type="entry name" value="Membr_insert_YidC_N"/>
</dbReference>
<keyword evidence="6 13" id="KW-0812">Transmembrane</keyword>
<dbReference type="Pfam" id="PF14849">
    <property type="entry name" value="YidC_periplas"/>
    <property type="match status" value="1"/>
</dbReference>
<evidence type="ECO:0000313" key="18">
    <source>
        <dbReference type="Proteomes" id="UP000178449"/>
    </source>
</evidence>
<dbReference type="NCBIfam" id="TIGR03592">
    <property type="entry name" value="yidC_oxa1_cterm"/>
    <property type="match status" value="1"/>
</dbReference>
<dbReference type="GO" id="GO:0005886">
    <property type="term" value="C:plasma membrane"/>
    <property type="evidence" value="ECO:0007669"/>
    <property type="project" value="UniProtKB-SubCell"/>
</dbReference>
<feature type="transmembrane region" description="Helical" evidence="13">
    <location>
        <begin position="445"/>
        <end position="466"/>
    </location>
</feature>
<evidence type="ECO:0000256" key="5">
    <source>
        <dbReference type="ARBA" id="ARBA00022475"/>
    </source>
</evidence>
<comment type="subcellular location">
    <subcellularLocation>
        <location evidence="1">Cell inner membrane</location>
        <topology evidence="1">Multi-pass membrane protein</topology>
    </subcellularLocation>
    <subcellularLocation>
        <location evidence="13">Cell membrane</location>
        <topology evidence="13">Multi-pass membrane protein</topology>
    </subcellularLocation>
</comment>
<dbReference type="InterPro" id="IPR001708">
    <property type="entry name" value="YidC/ALB3/OXA1/COX18"/>
</dbReference>
<evidence type="ECO:0000256" key="8">
    <source>
        <dbReference type="ARBA" id="ARBA00022989"/>
    </source>
</evidence>
<reference evidence="17 18" key="1">
    <citation type="journal article" date="2016" name="Nat. Commun.">
        <title>Thousands of microbial genomes shed light on interconnected biogeochemical processes in an aquifer system.</title>
        <authorList>
            <person name="Anantharaman K."/>
            <person name="Brown C.T."/>
            <person name="Hug L.A."/>
            <person name="Sharon I."/>
            <person name="Castelle C.J."/>
            <person name="Probst A.J."/>
            <person name="Thomas B.C."/>
            <person name="Singh A."/>
            <person name="Wilkins M.J."/>
            <person name="Karaoz U."/>
            <person name="Brodie E.L."/>
            <person name="Williams K.H."/>
            <person name="Hubbard S.S."/>
            <person name="Banfield J.F."/>
        </authorList>
    </citation>
    <scope>NUCLEOTIDE SEQUENCE [LARGE SCALE GENOMIC DNA]</scope>
</reference>
<evidence type="ECO:0000256" key="7">
    <source>
        <dbReference type="ARBA" id="ARBA00022927"/>
    </source>
</evidence>
<dbReference type="PANTHER" id="PTHR12428">
    <property type="entry name" value="OXA1"/>
    <property type="match status" value="1"/>
</dbReference>
<dbReference type="GO" id="GO:0051205">
    <property type="term" value="P:protein insertion into membrane"/>
    <property type="evidence" value="ECO:0007669"/>
    <property type="project" value="TreeGrafter"/>
</dbReference>
<evidence type="ECO:0000313" key="17">
    <source>
        <dbReference type="EMBL" id="OGG95403.1"/>
    </source>
</evidence>
<feature type="transmembrane region" description="Helical" evidence="13">
    <location>
        <begin position="6"/>
        <end position="23"/>
    </location>
</feature>
<protein>
    <recommendedName>
        <fullName evidence="3 13">Membrane protein insertase YidC</fullName>
    </recommendedName>
    <alternativeName>
        <fullName evidence="12 13">Foldase YidC</fullName>
    </alternativeName>
    <alternativeName>
        <fullName evidence="11 13">Membrane integrase YidC</fullName>
    </alternativeName>
    <alternativeName>
        <fullName evidence="13">Membrane protein YidC</fullName>
    </alternativeName>
</protein>
<dbReference type="PRINTS" id="PR00701">
    <property type="entry name" value="60KDINNERMP"/>
</dbReference>